<dbReference type="InterPro" id="IPR005735">
    <property type="entry name" value="Znf_LSD1"/>
</dbReference>
<evidence type="ECO:0000313" key="4">
    <source>
        <dbReference type="Proteomes" id="UP000694251"/>
    </source>
</evidence>
<dbReference type="PANTHER" id="PTHR24414:SF184">
    <property type="entry name" value="GALACTOSE OXIDASE_KELCH REPEAT SUPERFAMILY PROTEIN"/>
    <property type="match status" value="1"/>
</dbReference>
<dbReference type="PROSITE" id="PS50181">
    <property type="entry name" value="FBOX"/>
    <property type="match status" value="1"/>
</dbReference>
<evidence type="ECO:0000313" key="3">
    <source>
        <dbReference type="EMBL" id="KAG7546674.1"/>
    </source>
</evidence>
<organism evidence="3 4">
    <name type="scientific">Arabidopsis suecica</name>
    <name type="common">Swedish thale-cress</name>
    <name type="synonym">Cardaminopsis suecica</name>
    <dbReference type="NCBI Taxonomy" id="45249"/>
    <lineage>
        <taxon>Eukaryota</taxon>
        <taxon>Viridiplantae</taxon>
        <taxon>Streptophyta</taxon>
        <taxon>Embryophyta</taxon>
        <taxon>Tracheophyta</taxon>
        <taxon>Spermatophyta</taxon>
        <taxon>Magnoliopsida</taxon>
        <taxon>eudicotyledons</taxon>
        <taxon>Gunneridae</taxon>
        <taxon>Pentapetalae</taxon>
        <taxon>rosids</taxon>
        <taxon>malvids</taxon>
        <taxon>Brassicales</taxon>
        <taxon>Brassicaceae</taxon>
        <taxon>Camelineae</taxon>
        <taxon>Arabidopsis</taxon>
    </lineage>
</organism>
<dbReference type="CDD" id="cd22152">
    <property type="entry name" value="F-box_AtAFR-like"/>
    <property type="match status" value="1"/>
</dbReference>
<protein>
    <submittedName>
        <fullName evidence="3">Zinc finger LSD1-type</fullName>
    </submittedName>
</protein>
<dbReference type="SMART" id="SM00256">
    <property type="entry name" value="FBOX"/>
    <property type="match status" value="1"/>
</dbReference>
<evidence type="ECO:0000256" key="1">
    <source>
        <dbReference type="SAM" id="MobiDB-lite"/>
    </source>
</evidence>
<gene>
    <name evidence="3" type="ORF">ISN44_As12g020080</name>
</gene>
<dbReference type="PANTHER" id="PTHR24414">
    <property type="entry name" value="F-BOX/KELCH-REPEAT PROTEIN SKIP4"/>
    <property type="match status" value="1"/>
</dbReference>
<comment type="caution">
    <text evidence="3">The sequence shown here is derived from an EMBL/GenBank/DDBJ whole genome shotgun (WGS) entry which is preliminary data.</text>
</comment>
<dbReference type="InterPro" id="IPR001810">
    <property type="entry name" value="F-box_dom"/>
</dbReference>
<keyword evidence="4" id="KW-1185">Reference proteome</keyword>
<dbReference type="AlphaFoldDB" id="A0A8T1YKX4"/>
<feature type="region of interest" description="Disordered" evidence="1">
    <location>
        <begin position="338"/>
        <end position="369"/>
    </location>
</feature>
<dbReference type="InterPro" id="IPR050354">
    <property type="entry name" value="F-box/kelch-repeat_ARATH"/>
</dbReference>
<dbReference type="SMART" id="SM00612">
    <property type="entry name" value="Kelch"/>
    <property type="match status" value="2"/>
</dbReference>
<feature type="region of interest" description="Disordered" evidence="1">
    <location>
        <begin position="464"/>
        <end position="486"/>
    </location>
</feature>
<dbReference type="Pfam" id="PF25210">
    <property type="entry name" value="Kelch_FKB95"/>
    <property type="match status" value="1"/>
</dbReference>
<accession>A0A8T1YKX4</accession>
<reference evidence="3 4" key="1">
    <citation type="submission" date="2020-12" db="EMBL/GenBank/DDBJ databases">
        <title>Concerted genomic and epigenomic changes stabilize Arabidopsis allopolyploids.</title>
        <authorList>
            <person name="Chen Z."/>
        </authorList>
    </citation>
    <scope>NUCLEOTIDE SEQUENCE [LARGE SCALE GENOMIC DNA]</scope>
    <source>
        <strain evidence="3">As9502</strain>
        <tissue evidence="3">Leaf</tissue>
    </source>
</reference>
<feature type="compositionally biased region" description="Basic and acidic residues" evidence="1">
    <location>
        <begin position="341"/>
        <end position="352"/>
    </location>
</feature>
<dbReference type="Pfam" id="PF06943">
    <property type="entry name" value="zf-LSD1"/>
    <property type="match status" value="2"/>
</dbReference>
<dbReference type="InterPro" id="IPR057499">
    <property type="entry name" value="Kelch_FKB95"/>
</dbReference>
<dbReference type="InterPro" id="IPR006652">
    <property type="entry name" value="Kelch_1"/>
</dbReference>
<dbReference type="EMBL" id="JAEFBJ010000012">
    <property type="protein sequence ID" value="KAG7546674.1"/>
    <property type="molecule type" value="Genomic_DNA"/>
</dbReference>
<feature type="compositionally biased region" description="Polar residues" evidence="1">
    <location>
        <begin position="473"/>
        <end position="486"/>
    </location>
</feature>
<proteinExistence type="predicted"/>
<dbReference type="OrthoDB" id="1079171at2759"/>
<feature type="domain" description="F-box" evidence="2">
    <location>
        <begin position="12"/>
        <end position="58"/>
    </location>
</feature>
<dbReference type="Proteomes" id="UP000694251">
    <property type="component" value="Chromosome 12"/>
</dbReference>
<evidence type="ECO:0000259" key="2">
    <source>
        <dbReference type="PROSITE" id="PS50181"/>
    </source>
</evidence>
<dbReference type="NCBIfam" id="TIGR01053">
    <property type="entry name" value="LSD1"/>
    <property type="match status" value="2"/>
</dbReference>
<dbReference type="Pfam" id="PF00646">
    <property type="entry name" value="F-box"/>
    <property type="match status" value="1"/>
</dbReference>
<name>A0A8T1YKX4_ARASU</name>
<sequence length="486" mass="54984">MNGSEPPFKRRRVNFLMLPDDLVLNCLARISRLYYPSLSLVSKRFRSILTSTELYQTQTLLGRTESCLYVCLRQSTCAPISWFTLCRKPNSSKRLLAPISYPKSASWSDCVVGVGPNIYAIGGFSNYNEYSPSSSVMVMDCRTHTWREAPRMQVARVFQSTSVLDGKIYVTGGRGTLDSTKWMEVFDTKTQTWEFLQFPSEEKICEGYKYESIVYEGTVYVRSHDQNVTYKLHKGRWIAADLEMNNGWSCSSSFCVIENVFYCCNRNGNGMIDWYDSGKKVWTTLKGLKRLPKLLSSNSKLADYGRKMMVLWKKVSYVVTHKKTKICFAGSETEGVMEEIQTQKKEEQKPRENEEEEEEGPPPGWESAVLPPPIATVTAAVNPNPTTVEIIEKAQMVCGSCRRLLSYLRGSKHVKCSSCQTVNLVLEANQVGQVNCNSCKLLLMYPYGAPSVRCSSCNSVTDISENNKRPPWSEQQGPLKSLSSIR</sequence>